<dbReference type="AlphaFoldDB" id="A0A9D0ZCQ6"/>
<comment type="caution">
    <text evidence="2">The sequence shown here is derived from an EMBL/GenBank/DDBJ whole genome shotgun (WGS) entry which is preliminary data.</text>
</comment>
<gene>
    <name evidence="2" type="ORF">IAB77_01595</name>
</gene>
<dbReference type="EMBL" id="DVGA01000022">
    <property type="protein sequence ID" value="HIQ77935.1"/>
    <property type="molecule type" value="Genomic_DNA"/>
</dbReference>
<keyword evidence="1" id="KW-1133">Transmembrane helix</keyword>
<sequence length="141" mass="14291">MLGYIASAIAGAAMSVQGVMNTRLGEGIGTMEANCVVQSTAAVLSWAALCFYRTGSFSAIGTVPWYCLLGGVLGLVITITVMLGIGALSPTVAISVILLSQLGTAALIDGLGLLGAERAAFTWRKLLGLALMSGGILAIKN</sequence>
<dbReference type="PANTHER" id="PTHR34821:SF3">
    <property type="entry name" value="MEMBRANE PROTEIN"/>
    <property type="match status" value="1"/>
</dbReference>
<dbReference type="GO" id="GO:0005886">
    <property type="term" value="C:plasma membrane"/>
    <property type="evidence" value="ECO:0007669"/>
    <property type="project" value="TreeGrafter"/>
</dbReference>
<evidence type="ECO:0000313" key="3">
    <source>
        <dbReference type="Proteomes" id="UP000824262"/>
    </source>
</evidence>
<proteinExistence type="predicted"/>
<reference evidence="2" key="1">
    <citation type="submission" date="2020-10" db="EMBL/GenBank/DDBJ databases">
        <authorList>
            <person name="Gilroy R."/>
        </authorList>
    </citation>
    <scope>NUCLEOTIDE SEQUENCE</scope>
    <source>
        <strain evidence="2">ChiBcolR7-354</strain>
    </source>
</reference>
<protein>
    <submittedName>
        <fullName evidence="2">DMT family transporter</fullName>
    </submittedName>
</protein>
<accession>A0A9D0ZCQ6</accession>
<dbReference type="Pfam" id="PF04657">
    <property type="entry name" value="DMT_YdcZ"/>
    <property type="match status" value="1"/>
</dbReference>
<dbReference type="PANTHER" id="PTHR34821">
    <property type="entry name" value="INNER MEMBRANE PROTEIN YDCZ"/>
    <property type="match status" value="1"/>
</dbReference>
<keyword evidence="1" id="KW-0472">Membrane</keyword>
<reference evidence="2" key="2">
    <citation type="journal article" date="2021" name="PeerJ">
        <title>Extensive microbial diversity within the chicken gut microbiome revealed by metagenomics and culture.</title>
        <authorList>
            <person name="Gilroy R."/>
            <person name="Ravi A."/>
            <person name="Getino M."/>
            <person name="Pursley I."/>
            <person name="Horton D.L."/>
            <person name="Alikhan N.F."/>
            <person name="Baker D."/>
            <person name="Gharbi K."/>
            <person name="Hall N."/>
            <person name="Watson M."/>
            <person name="Adriaenssens E.M."/>
            <person name="Foster-Nyarko E."/>
            <person name="Jarju S."/>
            <person name="Secka A."/>
            <person name="Antonio M."/>
            <person name="Oren A."/>
            <person name="Chaudhuri R.R."/>
            <person name="La Ragione R."/>
            <person name="Hildebrand F."/>
            <person name="Pallen M.J."/>
        </authorList>
    </citation>
    <scope>NUCLEOTIDE SEQUENCE</scope>
    <source>
        <strain evidence="2">ChiBcolR7-354</strain>
    </source>
</reference>
<evidence type="ECO:0000256" key="1">
    <source>
        <dbReference type="SAM" id="Phobius"/>
    </source>
</evidence>
<feature type="transmembrane region" description="Helical" evidence="1">
    <location>
        <begin position="63"/>
        <end position="86"/>
    </location>
</feature>
<dbReference type="Proteomes" id="UP000824262">
    <property type="component" value="Unassembled WGS sequence"/>
</dbReference>
<feature type="transmembrane region" description="Helical" evidence="1">
    <location>
        <begin position="31"/>
        <end position="51"/>
    </location>
</feature>
<evidence type="ECO:0000313" key="2">
    <source>
        <dbReference type="EMBL" id="HIQ77935.1"/>
    </source>
</evidence>
<feature type="transmembrane region" description="Helical" evidence="1">
    <location>
        <begin position="92"/>
        <end position="114"/>
    </location>
</feature>
<keyword evidence="1" id="KW-0812">Transmembrane</keyword>
<dbReference type="InterPro" id="IPR006750">
    <property type="entry name" value="YdcZ"/>
</dbReference>
<organism evidence="2 3">
    <name type="scientific">Candidatus Scatomorpha intestinavium</name>
    <dbReference type="NCBI Taxonomy" id="2840922"/>
    <lineage>
        <taxon>Bacteria</taxon>
        <taxon>Bacillati</taxon>
        <taxon>Bacillota</taxon>
        <taxon>Clostridia</taxon>
        <taxon>Eubacteriales</taxon>
        <taxon>Candidatus Scatomorpha</taxon>
    </lineage>
</organism>
<name>A0A9D0ZCQ6_9FIRM</name>